<evidence type="ECO:0000313" key="4">
    <source>
        <dbReference type="Proteomes" id="UP000054217"/>
    </source>
</evidence>
<dbReference type="STRING" id="870435.A0A0C3NEL9"/>
<dbReference type="GO" id="GO:0004609">
    <property type="term" value="F:phosphatidylserine decarboxylase activity"/>
    <property type="evidence" value="ECO:0007669"/>
    <property type="project" value="InterPro"/>
</dbReference>
<reference evidence="3 4" key="1">
    <citation type="submission" date="2014-04" db="EMBL/GenBank/DDBJ databases">
        <authorList>
            <consortium name="DOE Joint Genome Institute"/>
            <person name="Kuo A."/>
            <person name="Kohler A."/>
            <person name="Costa M.D."/>
            <person name="Nagy L.G."/>
            <person name="Floudas D."/>
            <person name="Copeland A."/>
            <person name="Barry K.W."/>
            <person name="Cichocki N."/>
            <person name="Veneault-Fourrey C."/>
            <person name="LaButti K."/>
            <person name="Lindquist E.A."/>
            <person name="Lipzen A."/>
            <person name="Lundell T."/>
            <person name="Morin E."/>
            <person name="Murat C."/>
            <person name="Sun H."/>
            <person name="Tunlid A."/>
            <person name="Henrissat B."/>
            <person name="Grigoriev I.V."/>
            <person name="Hibbett D.S."/>
            <person name="Martin F."/>
            <person name="Nordberg H.P."/>
            <person name="Cantor M.N."/>
            <person name="Hua S.X."/>
        </authorList>
    </citation>
    <scope>NUCLEOTIDE SEQUENCE [LARGE SCALE GENOMIC DNA]</scope>
    <source>
        <strain evidence="3 4">Marx 270</strain>
    </source>
</reference>
<proteinExistence type="predicted"/>
<keyword evidence="4" id="KW-1185">Reference proteome</keyword>
<dbReference type="Proteomes" id="UP000054217">
    <property type="component" value="Unassembled WGS sequence"/>
</dbReference>
<evidence type="ECO:0000256" key="1">
    <source>
        <dbReference type="ARBA" id="ARBA00022793"/>
    </source>
</evidence>
<sequence length="111" mass="12144">MLCCLMKAPLRPWLTVSATRALIFIEADEPVGLICFNGVGMAEVSTCALSVNDNDTVVKGQEIGMCHFGGSSHVLIISPQVKIRFEDIDDQPITPGRHYWVNTIIGRATKN</sequence>
<keyword evidence="2" id="KW-0456">Lyase</keyword>
<evidence type="ECO:0008006" key="5">
    <source>
        <dbReference type="Google" id="ProtNLM"/>
    </source>
</evidence>
<dbReference type="GO" id="GO:0008654">
    <property type="term" value="P:phospholipid biosynthetic process"/>
    <property type="evidence" value="ECO:0007669"/>
    <property type="project" value="InterPro"/>
</dbReference>
<name>A0A0C3NEL9_PISTI</name>
<dbReference type="HOGENOM" id="CLU_2365306_0_0_1"/>
<dbReference type="EMBL" id="KN832123">
    <property type="protein sequence ID" value="KIN93948.1"/>
    <property type="molecule type" value="Genomic_DNA"/>
</dbReference>
<dbReference type="InParanoid" id="A0A0C3NEL9"/>
<keyword evidence="1" id="KW-0210">Decarboxylase</keyword>
<evidence type="ECO:0000256" key="2">
    <source>
        <dbReference type="ARBA" id="ARBA00023239"/>
    </source>
</evidence>
<dbReference type="AlphaFoldDB" id="A0A0C3NEL9"/>
<organism evidence="3 4">
    <name type="scientific">Pisolithus tinctorius Marx 270</name>
    <dbReference type="NCBI Taxonomy" id="870435"/>
    <lineage>
        <taxon>Eukaryota</taxon>
        <taxon>Fungi</taxon>
        <taxon>Dikarya</taxon>
        <taxon>Basidiomycota</taxon>
        <taxon>Agaricomycotina</taxon>
        <taxon>Agaricomycetes</taxon>
        <taxon>Agaricomycetidae</taxon>
        <taxon>Boletales</taxon>
        <taxon>Sclerodermatineae</taxon>
        <taxon>Pisolithaceae</taxon>
        <taxon>Pisolithus</taxon>
    </lineage>
</organism>
<accession>A0A0C3NEL9</accession>
<dbReference type="InterPro" id="IPR003817">
    <property type="entry name" value="PS_Dcarbxylase"/>
</dbReference>
<protein>
    <recommendedName>
        <fullName evidence="5">Phosphatidylserine decarboxylase</fullName>
    </recommendedName>
</protein>
<dbReference type="Pfam" id="PF02666">
    <property type="entry name" value="PS_Dcarbxylase"/>
    <property type="match status" value="1"/>
</dbReference>
<dbReference type="OrthoDB" id="2690633at2759"/>
<reference evidence="4" key="2">
    <citation type="submission" date="2015-01" db="EMBL/GenBank/DDBJ databases">
        <title>Evolutionary Origins and Diversification of the Mycorrhizal Mutualists.</title>
        <authorList>
            <consortium name="DOE Joint Genome Institute"/>
            <consortium name="Mycorrhizal Genomics Consortium"/>
            <person name="Kohler A."/>
            <person name="Kuo A."/>
            <person name="Nagy L.G."/>
            <person name="Floudas D."/>
            <person name="Copeland A."/>
            <person name="Barry K.W."/>
            <person name="Cichocki N."/>
            <person name="Veneault-Fourrey C."/>
            <person name="LaButti K."/>
            <person name="Lindquist E.A."/>
            <person name="Lipzen A."/>
            <person name="Lundell T."/>
            <person name="Morin E."/>
            <person name="Murat C."/>
            <person name="Riley R."/>
            <person name="Ohm R."/>
            <person name="Sun H."/>
            <person name="Tunlid A."/>
            <person name="Henrissat B."/>
            <person name="Grigoriev I.V."/>
            <person name="Hibbett D.S."/>
            <person name="Martin F."/>
        </authorList>
    </citation>
    <scope>NUCLEOTIDE SEQUENCE [LARGE SCALE GENOMIC DNA]</scope>
    <source>
        <strain evidence="4">Marx 270</strain>
    </source>
</reference>
<evidence type="ECO:0000313" key="3">
    <source>
        <dbReference type="EMBL" id="KIN93948.1"/>
    </source>
</evidence>
<gene>
    <name evidence="3" type="ORF">M404DRAFT_35552</name>
</gene>